<feature type="domain" description="R3H" evidence="1">
    <location>
        <begin position="113"/>
        <end position="181"/>
    </location>
</feature>
<dbReference type="Gene3D" id="3.30.1370.50">
    <property type="entry name" value="R3H-like domain"/>
    <property type="match status" value="1"/>
</dbReference>
<dbReference type="EMBL" id="JAFIRA010000032">
    <property type="protein sequence ID" value="MCJ2543590.1"/>
    <property type="molecule type" value="Genomic_DNA"/>
</dbReference>
<evidence type="ECO:0000313" key="2">
    <source>
        <dbReference type="EMBL" id="MCJ2543590.1"/>
    </source>
</evidence>
<dbReference type="InterPro" id="IPR015946">
    <property type="entry name" value="KH_dom-like_a/b"/>
</dbReference>
<dbReference type="SUPFAM" id="SSF82708">
    <property type="entry name" value="R3H domain"/>
    <property type="match status" value="1"/>
</dbReference>
<organism evidence="2 3">
    <name type="scientific">Thermostichus vulcanus str. 'Rupite'</name>
    <dbReference type="NCBI Taxonomy" id="2813851"/>
    <lineage>
        <taxon>Bacteria</taxon>
        <taxon>Bacillati</taxon>
        <taxon>Cyanobacteriota</taxon>
        <taxon>Cyanophyceae</taxon>
        <taxon>Thermostichales</taxon>
        <taxon>Thermostichaceae</taxon>
        <taxon>Thermostichus</taxon>
    </lineage>
</organism>
<dbReference type="InterPro" id="IPR039247">
    <property type="entry name" value="KhpB"/>
</dbReference>
<keyword evidence="3" id="KW-1185">Reference proteome</keyword>
<comment type="caution">
    <text evidence="2">The sequence shown here is derived from an EMBL/GenBank/DDBJ whole genome shotgun (WGS) entry which is preliminary data.</text>
</comment>
<dbReference type="CDD" id="cd02644">
    <property type="entry name" value="R3H_jag"/>
    <property type="match status" value="1"/>
</dbReference>
<protein>
    <recommendedName>
        <fullName evidence="1">R3H domain-containing protein</fullName>
    </recommendedName>
</protein>
<dbReference type="Gene3D" id="3.30.300.20">
    <property type="match status" value="1"/>
</dbReference>
<sequence length="185" mass="20509">MGATASTLSESALAENQERARQWLQQVLSAMGIPAAVQVVGETLEIEAASLTTAQKQLLLSKAPPSPRELGQEEDRSPVVLDALQYLANTLLNLNQPEDQQQAYTLELDGYRQRRLQELQDMATLAVNQVRASGQEYEFQALSAAERRQIHTLLSDPAYADLETVSRGKEPDRRLVIRPVREGAK</sequence>
<reference evidence="2" key="1">
    <citation type="submission" date="2021-02" db="EMBL/GenBank/DDBJ databases">
        <title>The CRISPR/cas machinery reduction and long-range gene transfer in the hot spring cyanobacterium Synechococcus.</title>
        <authorList>
            <person name="Dvorak P."/>
            <person name="Jahodarova E."/>
            <person name="Hasler P."/>
            <person name="Poulickova A."/>
        </authorList>
    </citation>
    <scope>NUCLEOTIDE SEQUENCE</scope>
    <source>
        <strain evidence="2">Rupite</strain>
    </source>
</reference>
<dbReference type="PANTHER" id="PTHR35800:SF1">
    <property type="entry name" value="RNA-BINDING PROTEIN KHPB"/>
    <property type="match status" value="1"/>
</dbReference>
<dbReference type="Pfam" id="PF01424">
    <property type="entry name" value="R3H"/>
    <property type="match status" value="1"/>
</dbReference>
<gene>
    <name evidence="2" type="ORF">JX360_11850</name>
</gene>
<dbReference type="SMART" id="SM00393">
    <property type="entry name" value="R3H"/>
    <property type="match status" value="1"/>
</dbReference>
<name>A0ABT0CCT1_THEVL</name>
<dbReference type="InterPro" id="IPR036867">
    <property type="entry name" value="R3H_dom_sf"/>
</dbReference>
<accession>A0ABT0CCT1</accession>
<dbReference type="PROSITE" id="PS51061">
    <property type="entry name" value="R3H"/>
    <property type="match status" value="1"/>
</dbReference>
<evidence type="ECO:0000313" key="3">
    <source>
        <dbReference type="Proteomes" id="UP000830835"/>
    </source>
</evidence>
<dbReference type="Proteomes" id="UP000830835">
    <property type="component" value="Unassembled WGS sequence"/>
</dbReference>
<dbReference type="InterPro" id="IPR001374">
    <property type="entry name" value="R3H_dom"/>
</dbReference>
<dbReference type="InterPro" id="IPR034079">
    <property type="entry name" value="R3H_KhpB"/>
</dbReference>
<proteinExistence type="predicted"/>
<evidence type="ECO:0000259" key="1">
    <source>
        <dbReference type="PROSITE" id="PS51061"/>
    </source>
</evidence>
<dbReference type="PANTHER" id="PTHR35800">
    <property type="entry name" value="PROTEIN JAG"/>
    <property type="match status" value="1"/>
</dbReference>